<evidence type="ECO:0000313" key="1">
    <source>
        <dbReference type="EMBL" id="KCZ80129.1"/>
    </source>
</evidence>
<dbReference type="HOGENOM" id="CLU_044348_2_5_1"/>
<proteinExistence type="predicted"/>
<dbReference type="EMBL" id="KK365201">
    <property type="protein sequence ID" value="KCZ80129.1"/>
    <property type="molecule type" value="Genomic_DNA"/>
</dbReference>
<dbReference type="AlphaFoldDB" id="A0A059EZH4"/>
<dbReference type="Proteomes" id="UP000030655">
    <property type="component" value="Unassembled WGS sequence"/>
</dbReference>
<name>A0A059EZH4_9MICR</name>
<reference evidence="1 2" key="2">
    <citation type="submission" date="2014-03" db="EMBL/GenBank/DDBJ databases">
        <title>The Genome Sequence of Anncaliia algerae insect isolate PRA339.</title>
        <authorList>
            <consortium name="The Broad Institute Genome Sequencing Platform"/>
            <consortium name="The Broad Institute Genome Sequencing Center for Infectious Disease"/>
            <person name="Cuomo C."/>
            <person name="Becnel J."/>
            <person name="Sanscrainte N."/>
            <person name="Walker B."/>
            <person name="Young S.K."/>
            <person name="Zeng Q."/>
            <person name="Gargeya S."/>
            <person name="Fitzgerald M."/>
            <person name="Haas B."/>
            <person name="Abouelleil A."/>
            <person name="Alvarado L."/>
            <person name="Arachchi H.M."/>
            <person name="Berlin A.M."/>
            <person name="Chapman S.B."/>
            <person name="Dewar J."/>
            <person name="Goldberg J."/>
            <person name="Griggs A."/>
            <person name="Gujja S."/>
            <person name="Hansen M."/>
            <person name="Howarth C."/>
            <person name="Imamovic A."/>
            <person name="Larimer J."/>
            <person name="McCowan C."/>
            <person name="Murphy C."/>
            <person name="Neiman D."/>
            <person name="Pearson M."/>
            <person name="Priest M."/>
            <person name="Roberts A."/>
            <person name="Saif S."/>
            <person name="Shea T."/>
            <person name="Sisk P."/>
            <person name="Sykes S."/>
            <person name="Wortman J."/>
            <person name="Nusbaum C."/>
            <person name="Birren B."/>
        </authorList>
    </citation>
    <scope>NUCLEOTIDE SEQUENCE [LARGE SCALE GENOMIC DNA]</scope>
    <source>
        <strain evidence="1 2">PRA339</strain>
    </source>
</reference>
<dbReference type="OrthoDB" id="10293740at2759"/>
<reference evidence="2" key="1">
    <citation type="submission" date="2013-02" db="EMBL/GenBank/DDBJ databases">
        <authorList>
            <consortium name="The Broad Institute Genome Sequencing Platform"/>
            <person name="Cuomo C."/>
            <person name="Becnel J."/>
            <person name="Sanscrainte N."/>
            <person name="Walker B."/>
            <person name="Young S.K."/>
            <person name="Zeng Q."/>
            <person name="Gargeya S."/>
            <person name="Fitzgerald M."/>
            <person name="Haas B."/>
            <person name="Abouelleil A."/>
            <person name="Alvarado L."/>
            <person name="Arachchi H.M."/>
            <person name="Berlin A.M."/>
            <person name="Chapman S.B."/>
            <person name="Dewar J."/>
            <person name="Goldberg J."/>
            <person name="Griggs A."/>
            <person name="Gujja S."/>
            <person name="Hansen M."/>
            <person name="Howarth C."/>
            <person name="Imamovic A."/>
            <person name="Larimer J."/>
            <person name="McCowan C."/>
            <person name="Murphy C."/>
            <person name="Neiman D."/>
            <person name="Pearson M."/>
            <person name="Priest M."/>
            <person name="Roberts A."/>
            <person name="Saif S."/>
            <person name="Shea T."/>
            <person name="Sisk P."/>
            <person name="Sykes S."/>
            <person name="Wortman J."/>
            <person name="Nusbaum C."/>
            <person name="Birren B."/>
        </authorList>
    </citation>
    <scope>NUCLEOTIDE SEQUENCE [LARGE SCALE GENOMIC DNA]</scope>
    <source>
        <strain evidence="2">PRA339</strain>
    </source>
</reference>
<organism evidence="1 2">
    <name type="scientific">Anncaliia algerae PRA339</name>
    <dbReference type="NCBI Taxonomy" id="1288291"/>
    <lineage>
        <taxon>Eukaryota</taxon>
        <taxon>Fungi</taxon>
        <taxon>Fungi incertae sedis</taxon>
        <taxon>Microsporidia</taxon>
        <taxon>Tubulinosematoidea</taxon>
        <taxon>Tubulinosematidae</taxon>
        <taxon>Anncaliia</taxon>
    </lineage>
</organism>
<protein>
    <submittedName>
        <fullName evidence="1">Uncharacterized protein</fullName>
    </submittedName>
</protein>
<sequence>MTQTYDKTVEFLLSNNYIANSKFCLEYDNKEMKIVKNDSLKSWQCSRCTKKISLLQSTILNNWNKTLNEIINIICFWSIDLTQNKTMIEDNKCSINTINKWCIKLSI</sequence>
<accession>A0A059EZH4</accession>
<gene>
    <name evidence="1" type="ORF">H312_02461</name>
</gene>
<keyword evidence="2" id="KW-1185">Reference proteome</keyword>
<dbReference type="VEuPathDB" id="MicrosporidiaDB:H312_02461"/>
<evidence type="ECO:0000313" key="2">
    <source>
        <dbReference type="Proteomes" id="UP000030655"/>
    </source>
</evidence>